<evidence type="ECO:0000313" key="7">
    <source>
        <dbReference type="EMBL" id="RNE49985.1"/>
    </source>
</evidence>
<feature type="transmembrane region" description="Helical" evidence="6">
    <location>
        <begin position="43"/>
        <end position="63"/>
    </location>
</feature>
<protein>
    <submittedName>
        <fullName evidence="7">TIGR00374 family protein</fullName>
    </submittedName>
</protein>
<evidence type="ECO:0000256" key="2">
    <source>
        <dbReference type="ARBA" id="ARBA00022475"/>
    </source>
</evidence>
<feature type="transmembrane region" description="Helical" evidence="6">
    <location>
        <begin position="290"/>
        <end position="308"/>
    </location>
</feature>
<proteinExistence type="predicted"/>
<feature type="transmembrane region" description="Helical" evidence="6">
    <location>
        <begin position="314"/>
        <end position="334"/>
    </location>
</feature>
<dbReference type="Pfam" id="PF03706">
    <property type="entry name" value="LPG_synthase_TM"/>
    <property type="match status" value="1"/>
</dbReference>
<accession>A0A3M8KB17</accession>
<comment type="caution">
    <text evidence="7">The sequence shown here is derived from an EMBL/GenBank/DDBJ whole genome shotgun (WGS) entry which is preliminary data.</text>
</comment>
<reference evidence="7 8" key="1">
    <citation type="submission" date="2018-02" db="EMBL/GenBank/DDBJ databases">
        <title>Corynebacterium alimpuense sp. nov., a marine obligate actinomycete isolated from sediments of Valparaiso bay, Chile.</title>
        <authorList>
            <person name="Claverias F."/>
            <person name="Gonzales-Siles L."/>
            <person name="Salva-Serra F."/>
            <person name="Inganaes E."/>
            <person name="Molin K."/>
            <person name="Cumsille A."/>
            <person name="Undabarrena A."/>
            <person name="Couve E."/>
            <person name="Moore E.R.B."/>
            <person name="Gomila M."/>
            <person name="Camara B."/>
        </authorList>
    </citation>
    <scope>NUCLEOTIDE SEQUENCE [LARGE SCALE GENOMIC DNA]</scope>
    <source>
        <strain evidence="7 8">CCUG 69366</strain>
    </source>
</reference>
<evidence type="ECO:0000256" key="6">
    <source>
        <dbReference type="SAM" id="Phobius"/>
    </source>
</evidence>
<keyword evidence="2" id="KW-1003">Cell membrane</keyword>
<dbReference type="GO" id="GO:0005886">
    <property type="term" value="C:plasma membrane"/>
    <property type="evidence" value="ECO:0007669"/>
    <property type="project" value="UniProtKB-SubCell"/>
</dbReference>
<dbReference type="AlphaFoldDB" id="A0A3M8KB17"/>
<comment type="subcellular location">
    <subcellularLocation>
        <location evidence="1">Cell membrane</location>
        <topology evidence="1">Multi-pass membrane protein</topology>
    </subcellularLocation>
</comment>
<feature type="transmembrane region" description="Helical" evidence="6">
    <location>
        <begin position="153"/>
        <end position="173"/>
    </location>
</feature>
<dbReference type="PANTHER" id="PTHR39087">
    <property type="entry name" value="UPF0104 MEMBRANE PROTEIN MJ1595"/>
    <property type="match status" value="1"/>
</dbReference>
<evidence type="ECO:0000256" key="1">
    <source>
        <dbReference type="ARBA" id="ARBA00004651"/>
    </source>
</evidence>
<dbReference type="InterPro" id="IPR022791">
    <property type="entry name" value="L-PG_synthase/AglD"/>
</dbReference>
<keyword evidence="4 6" id="KW-1133">Transmembrane helix</keyword>
<evidence type="ECO:0000256" key="3">
    <source>
        <dbReference type="ARBA" id="ARBA00022692"/>
    </source>
</evidence>
<evidence type="ECO:0000256" key="5">
    <source>
        <dbReference type="ARBA" id="ARBA00023136"/>
    </source>
</evidence>
<name>A0A3M8KB17_9CORY</name>
<dbReference type="OrthoDB" id="4481258at2"/>
<dbReference type="RefSeq" id="WP_123047030.1">
    <property type="nucleotide sequence ID" value="NZ_PTJO01000001.1"/>
</dbReference>
<gene>
    <name evidence="7" type="ORF">C5L39_01015</name>
</gene>
<evidence type="ECO:0000313" key="8">
    <source>
        <dbReference type="Proteomes" id="UP000266975"/>
    </source>
</evidence>
<organism evidence="7 8">
    <name type="scientific">Corynebacterium alimapuense</name>
    <dbReference type="NCBI Taxonomy" id="1576874"/>
    <lineage>
        <taxon>Bacteria</taxon>
        <taxon>Bacillati</taxon>
        <taxon>Actinomycetota</taxon>
        <taxon>Actinomycetes</taxon>
        <taxon>Mycobacteriales</taxon>
        <taxon>Corynebacteriaceae</taxon>
        <taxon>Corynebacterium</taxon>
    </lineage>
</organism>
<dbReference type="EMBL" id="PTJO01000001">
    <property type="protein sequence ID" value="RNE49985.1"/>
    <property type="molecule type" value="Genomic_DNA"/>
</dbReference>
<feature type="transmembrane region" description="Helical" evidence="6">
    <location>
        <begin position="118"/>
        <end position="147"/>
    </location>
</feature>
<evidence type="ECO:0000256" key="4">
    <source>
        <dbReference type="ARBA" id="ARBA00022989"/>
    </source>
</evidence>
<sequence>MKRALINPWTRWLAPLAVLAALGMFFRDELPFLGEGIGRLSDMHLPGVALAVATASASLLAMAEVMRLLIRAGGTSVALTETTAITLASNSWSTTLPGGPAFSAILTYRVQRGWGASAILCGWFFVLSSALSTMWLVLIGASAVFFLGAQVSVSSLLVTLVATVLLSWAVYWATNNPRWIERWARALVPKFNRILRRRREAGLETVIGQIRQLNSVKMSPQRFFASAGWSLANRLLDALTIWASIWAVTGELPWLEASPEHTTIMGVLLVYASAKIAGSAQITPGGLGTVDAAIFTALVASGLTAVNATGVALLYRLISFVLAATVGWVVYFLYYARRGLKARDPLPDEQPVADR</sequence>
<dbReference type="Proteomes" id="UP000266975">
    <property type="component" value="Unassembled WGS sequence"/>
</dbReference>
<keyword evidence="5 6" id="KW-0472">Membrane</keyword>
<dbReference type="PANTHER" id="PTHR39087:SF2">
    <property type="entry name" value="UPF0104 MEMBRANE PROTEIN MJ1595"/>
    <property type="match status" value="1"/>
</dbReference>
<keyword evidence="8" id="KW-1185">Reference proteome</keyword>
<keyword evidence="3 6" id="KW-0812">Transmembrane</keyword>